<evidence type="ECO:0000313" key="9">
    <source>
        <dbReference type="EMBL" id="MBB5840128.1"/>
    </source>
</evidence>
<dbReference type="PANTHER" id="PTHR10192:SF5">
    <property type="entry name" value="GEPHYRIN"/>
    <property type="match status" value="1"/>
</dbReference>
<dbReference type="InterPro" id="IPR005111">
    <property type="entry name" value="MoeA_C_domain_IV"/>
</dbReference>
<dbReference type="Gene3D" id="2.40.340.10">
    <property type="entry name" value="MoeA, C-terminal, domain IV"/>
    <property type="match status" value="1"/>
</dbReference>
<dbReference type="EMBL" id="JACHMY010000001">
    <property type="protein sequence ID" value="MBB5840128.1"/>
    <property type="molecule type" value="Genomic_DNA"/>
</dbReference>
<dbReference type="SUPFAM" id="SSF63882">
    <property type="entry name" value="MoeA N-terminal region -like"/>
    <property type="match status" value="1"/>
</dbReference>
<comment type="caution">
    <text evidence="9">The sequence shown here is derived from an EMBL/GenBank/DDBJ whole genome shotgun (WGS) entry which is preliminary data.</text>
</comment>
<dbReference type="Pfam" id="PF00994">
    <property type="entry name" value="MoCF_biosynth"/>
    <property type="match status" value="1"/>
</dbReference>
<dbReference type="RefSeq" id="WP_184802269.1">
    <property type="nucleotide sequence ID" value="NZ_JACHMY010000001.1"/>
</dbReference>
<dbReference type="CDD" id="cd00887">
    <property type="entry name" value="MoeA"/>
    <property type="match status" value="1"/>
</dbReference>
<evidence type="ECO:0000256" key="6">
    <source>
        <dbReference type="ARBA" id="ARBA00047317"/>
    </source>
</evidence>
<keyword evidence="7" id="KW-0460">Magnesium</keyword>
<protein>
    <recommendedName>
        <fullName evidence="7">Molybdopterin molybdenumtransferase</fullName>
        <ecNumber evidence="7">2.10.1.1</ecNumber>
    </recommendedName>
</protein>
<dbReference type="Pfam" id="PF03453">
    <property type="entry name" value="MoeA_N"/>
    <property type="match status" value="1"/>
</dbReference>
<keyword evidence="4 7" id="KW-0500">Molybdenum</keyword>
<proteinExistence type="inferred from homology"/>
<feature type="domain" description="MoaB/Mog" evidence="8">
    <location>
        <begin position="178"/>
        <end position="314"/>
    </location>
</feature>
<dbReference type="Gene3D" id="3.90.105.10">
    <property type="entry name" value="Molybdopterin biosynthesis moea protein, domain 2"/>
    <property type="match status" value="1"/>
</dbReference>
<gene>
    <name evidence="9" type="ORF">HDA39_006862</name>
</gene>
<name>A0A7W9JDI6_9ACTN</name>
<sequence length="398" mass="39934">MPRPDHRHAAAALPWDVARDLAHAAAAALVPRSLPLSAADGTTLATPLVAPAAVPPVDRSAMDGYAVAGEGPWQVLGTILAGSLDLPNLAPGEAYAIVTGASVPTGTTGVLQDELAVRTGAEVLGNVVPGQHIRRAGEECVAGEVLLPAGVRVDPSVLGLAAALGLDRLTVIPQPRVAAFVTGDELVQRGASGPGRVRDAIGPMLPGLIERAGATCTAVTQLPDSRSALIDALAKCDADVILVSGSSASGPADHLRAGLTALGAELVIDGVACRPGHPQALARFDDGRLVIGLPGNPFAALTAFLTLGVAALHRMRGLPLPTLPVAPIPGGLAGHPTSTRLVPVRVTPEGAVPVGHAGSAMLRGAAAADALAIIEPGPTTAITARLLSLDPGATHWPY</sequence>
<dbReference type="Gene3D" id="2.170.190.11">
    <property type="entry name" value="Molybdopterin biosynthesis moea protein, domain 3"/>
    <property type="match status" value="1"/>
</dbReference>
<dbReference type="InterPro" id="IPR036135">
    <property type="entry name" value="MoeA_linker/N_sf"/>
</dbReference>
<dbReference type="GO" id="GO:0046872">
    <property type="term" value="F:metal ion binding"/>
    <property type="evidence" value="ECO:0007669"/>
    <property type="project" value="UniProtKB-UniRule"/>
</dbReference>
<evidence type="ECO:0000313" key="10">
    <source>
        <dbReference type="Proteomes" id="UP000549971"/>
    </source>
</evidence>
<keyword evidence="10" id="KW-1185">Reference proteome</keyword>
<dbReference type="PANTHER" id="PTHR10192">
    <property type="entry name" value="MOLYBDOPTERIN BIOSYNTHESIS PROTEIN"/>
    <property type="match status" value="1"/>
</dbReference>
<dbReference type="Proteomes" id="UP000549971">
    <property type="component" value="Unassembled WGS sequence"/>
</dbReference>
<comment type="cofactor">
    <cofactor evidence="7">
        <name>Mg(2+)</name>
        <dbReference type="ChEBI" id="CHEBI:18420"/>
    </cofactor>
</comment>
<dbReference type="SMART" id="SM00852">
    <property type="entry name" value="MoCF_biosynth"/>
    <property type="match status" value="1"/>
</dbReference>
<dbReference type="InterPro" id="IPR038987">
    <property type="entry name" value="MoeA-like"/>
</dbReference>
<dbReference type="Gene3D" id="3.40.980.10">
    <property type="entry name" value="MoaB/Mog-like domain"/>
    <property type="match status" value="1"/>
</dbReference>
<evidence type="ECO:0000259" key="8">
    <source>
        <dbReference type="SMART" id="SM00852"/>
    </source>
</evidence>
<dbReference type="InterPro" id="IPR036688">
    <property type="entry name" value="MoeA_C_domain_IV_sf"/>
</dbReference>
<evidence type="ECO:0000256" key="1">
    <source>
        <dbReference type="ARBA" id="ARBA00002901"/>
    </source>
</evidence>
<comment type="function">
    <text evidence="1 7">Catalyzes the insertion of molybdate into adenylated molybdopterin with the concomitant release of AMP.</text>
</comment>
<accession>A0A7W9JDI6</accession>
<evidence type="ECO:0000256" key="5">
    <source>
        <dbReference type="ARBA" id="ARBA00023150"/>
    </source>
</evidence>
<keyword evidence="5 7" id="KW-0501">Molybdenum cofactor biosynthesis</keyword>
<keyword evidence="7 9" id="KW-0808">Transferase</keyword>
<dbReference type="InterPro" id="IPR001453">
    <property type="entry name" value="MoaB/Mog_dom"/>
</dbReference>
<comment type="catalytic activity">
    <reaction evidence="6">
        <text>adenylyl-molybdopterin + molybdate = Mo-molybdopterin + AMP + H(+)</text>
        <dbReference type="Rhea" id="RHEA:35047"/>
        <dbReference type="ChEBI" id="CHEBI:15378"/>
        <dbReference type="ChEBI" id="CHEBI:36264"/>
        <dbReference type="ChEBI" id="CHEBI:62727"/>
        <dbReference type="ChEBI" id="CHEBI:71302"/>
        <dbReference type="ChEBI" id="CHEBI:456215"/>
        <dbReference type="EC" id="2.10.1.1"/>
    </reaction>
</comment>
<reference evidence="9 10" key="1">
    <citation type="submission" date="2020-08" db="EMBL/GenBank/DDBJ databases">
        <title>Sequencing the genomes of 1000 actinobacteria strains.</title>
        <authorList>
            <person name="Klenk H.-P."/>
        </authorList>
    </citation>
    <scope>NUCLEOTIDE SEQUENCE [LARGE SCALE GENOMIC DNA]</scope>
    <source>
        <strain evidence="9 10">DSM 28967</strain>
    </source>
</reference>
<dbReference type="EC" id="2.10.1.1" evidence="7"/>
<evidence type="ECO:0000256" key="2">
    <source>
        <dbReference type="ARBA" id="ARBA00005046"/>
    </source>
</evidence>
<dbReference type="AlphaFoldDB" id="A0A7W9JDI6"/>
<comment type="pathway">
    <text evidence="2 7">Cofactor biosynthesis; molybdopterin biosynthesis.</text>
</comment>
<dbReference type="GO" id="GO:0061599">
    <property type="term" value="F:molybdopterin molybdotransferase activity"/>
    <property type="evidence" value="ECO:0007669"/>
    <property type="project" value="UniProtKB-UniRule"/>
</dbReference>
<dbReference type="SUPFAM" id="SSF53218">
    <property type="entry name" value="Molybdenum cofactor biosynthesis proteins"/>
    <property type="match status" value="1"/>
</dbReference>
<comment type="similarity">
    <text evidence="3 7">Belongs to the MoeA family.</text>
</comment>
<dbReference type="InterPro" id="IPR036425">
    <property type="entry name" value="MoaB/Mog-like_dom_sf"/>
</dbReference>
<evidence type="ECO:0000256" key="4">
    <source>
        <dbReference type="ARBA" id="ARBA00022505"/>
    </source>
</evidence>
<dbReference type="UniPathway" id="UPA00344"/>
<dbReference type="GO" id="GO:0006777">
    <property type="term" value="P:Mo-molybdopterin cofactor biosynthetic process"/>
    <property type="evidence" value="ECO:0007669"/>
    <property type="project" value="UniProtKB-UniRule"/>
</dbReference>
<evidence type="ECO:0000256" key="3">
    <source>
        <dbReference type="ARBA" id="ARBA00010763"/>
    </source>
</evidence>
<dbReference type="GO" id="GO:0005829">
    <property type="term" value="C:cytosol"/>
    <property type="evidence" value="ECO:0007669"/>
    <property type="project" value="TreeGrafter"/>
</dbReference>
<dbReference type="InterPro" id="IPR005110">
    <property type="entry name" value="MoeA_linker/N"/>
</dbReference>
<evidence type="ECO:0000256" key="7">
    <source>
        <dbReference type="RuleBase" id="RU365090"/>
    </source>
</evidence>
<organism evidence="9 10">
    <name type="scientific">Kribbella italica</name>
    <dbReference type="NCBI Taxonomy" id="1540520"/>
    <lineage>
        <taxon>Bacteria</taxon>
        <taxon>Bacillati</taxon>
        <taxon>Actinomycetota</taxon>
        <taxon>Actinomycetes</taxon>
        <taxon>Propionibacteriales</taxon>
        <taxon>Kribbellaceae</taxon>
        <taxon>Kribbella</taxon>
    </lineage>
</organism>
<keyword evidence="7" id="KW-0479">Metal-binding</keyword>
<dbReference type="Pfam" id="PF03454">
    <property type="entry name" value="MoeA_C"/>
    <property type="match status" value="1"/>
</dbReference>